<proteinExistence type="predicted"/>
<evidence type="ECO:0000256" key="5">
    <source>
        <dbReference type="ARBA" id="ARBA00023136"/>
    </source>
</evidence>
<keyword evidence="4 6" id="KW-1133">Transmembrane helix</keyword>
<evidence type="ECO:0000313" key="7">
    <source>
        <dbReference type="EMBL" id="AJI77991.1"/>
    </source>
</evidence>
<dbReference type="PANTHER" id="PTHR34857:SF2">
    <property type="entry name" value="SLL0384 PROTEIN"/>
    <property type="match status" value="1"/>
</dbReference>
<keyword evidence="5 6" id="KW-0472">Membrane</keyword>
<feature type="transmembrane region" description="Helical" evidence="6">
    <location>
        <begin position="109"/>
        <end position="128"/>
    </location>
</feature>
<comment type="subcellular location">
    <subcellularLocation>
        <location evidence="1">Membrane</location>
        <topology evidence="1">Multi-pass membrane protein</topology>
    </subcellularLocation>
</comment>
<dbReference type="Pfam" id="PF02361">
    <property type="entry name" value="CbiQ"/>
    <property type="match status" value="1"/>
</dbReference>
<feature type="transmembrane region" description="Helical" evidence="6">
    <location>
        <begin position="70"/>
        <end position="89"/>
    </location>
</feature>
<dbReference type="GO" id="GO:0005886">
    <property type="term" value="C:plasma membrane"/>
    <property type="evidence" value="ECO:0007669"/>
    <property type="project" value="UniProtKB-ARBA"/>
</dbReference>
<dbReference type="InterPro" id="IPR051611">
    <property type="entry name" value="ECF_transporter_component"/>
</dbReference>
<protein>
    <submittedName>
        <fullName evidence="7">ABC-type cobalt transport system, permease component CbiQ</fullName>
    </submittedName>
</protein>
<gene>
    <name evidence="7" type="ORF">CSING_02185</name>
</gene>
<dbReference type="STRING" id="161899.CSING_02185"/>
<reference evidence="7 8" key="1">
    <citation type="journal article" date="2015" name="Genome Announc.">
        <title>Complete Genome Sequence and Annotation of Corynebacterium singulare DSM 44357, Isolated from a Human Semen Specimen.</title>
        <authorList>
            <person name="Merten M."/>
            <person name="Brinkrolf K."/>
            <person name="Albersmeier A."/>
            <person name="Kutter Y."/>
            <person name="Ruckert C."/>
            <person name="Tauch A."/>
        </authorList>
    </citation>
    <scope>NUCLEOTIDE SEQUENCE [LARGE SCALE GENOMIC DNA]</scope>
    <source>
        <strain evidence="7">IBS B52218</strain>
    </source>
</reference>
<dbReference type="PANTHER" id="PTHR34857">
    <property type="entry name" value="SLL0384 PROTEIN"/>
    <property type="match status" value="1"/>
</dbReference>
<keyword evidence="2" id="KW-1003">Cell membrane</keyword>
<evidence type="ECO:0000313" key="8">
    <source>
        <dbReference type="Proteomes" id="UP000031890"/>
    </source>
</evidence>
<feature type="transmembrane region" description="Helical" evidence="6">
    <location>
        <begin position="25"/>
        <end position="58"/>
    </location>
</feature>
<evidence type="ECO:0000256" key="2">
    <source>
        <dbReference type="ARBA" id="ARBA00022475"/>
    </source>
</evidence>
<evidence type="ECO:0000256" key="1">
    <source>
        <dbReference type="ARBA" id="ARBA00004141"/>
    </source>
</evidence>
<organism evidence="7 8">
    <name type="scientific">Corynebacterium singulare</name>
    <dbReference type="NCBI Taxonomy" id="161899"/>
    <lineage>
        <taxon>Bacteria</taxon>
        <taxon>Bacillati</taxon>
        <taxon>Actinomycetota</taxon>
        <taxon>Actinomycetes</taxon>
        <taxon>Mycobacteriales</taxon>
        <taxon>Corynebacteriaceae</taxon>
        <taxon>Corynebacterium</taxon>
    </lineage>
</organism>
<evidence type="ECO:0000256" key="4">
    <source>
        <dbReference type="ARBA" id="ARBA00022989"/>
    </source>
</evidence>
<name>A0A0B6F1T3_9CORY</name>
<dbReference type="HOGENOM" id="CLU_056469_6_0_11"/>
<sequence>MTETQTGQNTWSAGLLSGVNPLTRIFLMFVWVTPLLLSVDWVSAAVSLGMTLLFAPLCGVSWPRLIKAGWFLFLIAPLSGISMLLYGAPGGREYASWWLITVTDNSIELAIAMTLRVLAVALPMVVLARDIDPTELGDALSQILKLPSRFVIGAVAGVRMMTLFKSDWQYLGMARRARGLTDEGRVKHLITMSFGLLVLALRRGGKLATAMEARGFGRTPPGGGQRTWARPSRLVQRDWLVMVLGVILAALPVVVSVLSGSWRFFGL</sequence>
<dbReference type="CDD" id="cd16914">
    <property type="entry name" value="EcfT"/>
    <property type="match status" value="1"/>
</dbReference>
<keyword evidence="3 6" id="KW-0812">Transmembrane</keyword>
<feature type="transmembrane region" description="Helical" evidence="6">
    <location>
        <begin position="239"/>
        <end position="265"/>
    </location>
</feature>
<evidence type="ECO:0000256" key="6">
    <source>
        <dbReference type="SAM" id="Phobius"/>
    </source>
</evidence>
<evidence type="ECO:0000256" key="3">
    <source>
        <dbReference type="ARBA" id="ARBA00022692"/>
    </source>
</evidence>
<dbReference type="InterPro" id="IPR003339">
    <property type="entry name" value="ABC/ECF_trnsptr_transmembrane"/>
</dbReference>
<accession>A0A0B6F1T3</accession>
<dbReference type="KEGG" id="csx:CSING_02185"/>
<dbReference type="EMBL" id="CP010827">
    <property type="protein sequence ID" value="AJI77991.1"/>
    <property type="molecule type" value="Genomic_DNA"/>
</dbReference>
<dbReference type="AlphaFoldDB" id="A0A0B6F1T3"/>
<dbReference type="Proteomes" id="UP000031890">
    <property type="component" value="Chromosome"/>
</dbReference>